<gene>
    <name evidence="2" type="primary">jg4571</name>
    <name evidence="2" type="ORF">PAEG_LOCUS16522</name>
</gene>
<proteinExistence type="predicted"/>
<organism evidence="2 3">
    <name type="scientific">Pararge aegeria aegeria</name>
    <dbReference type="NCBI Taxonomy" id="348720"/>
    <lineage>
        <taxon>Eukaryota</taxon>
        <taxon>Metazoa</taxon>
        <taxon>Ecdysozoa</taxon>
        <taxon>Arthropoda</taxon>
        <taxon>Hexapoda</taxon>
        <taxon>Insecta</taxon>
        <taxon>Pterygota</taxon>
        <taxon>Neoptera</taxon>
        <taxon>Endopterygota</taxon>
        <taxon>Lepidoptera</taxon>
        <taxon>Glossata</taxon>
        <taxon>Ditrysia</taxon>
        <taxon>Papilionoidea</taxon>
        <taxon>Nymphalidae</taxon>
        <taxon>Satyrinae</taxon>
        <taxon>Satyrini</taxon>
        <taxon>Parargina</taxon>
        <taxon>Pararge</taxon>
    </lineage>
</organism>
<evidence type="ECO:0000313" key="2">
    <source>
        <dbReference type="EMBL" id="CAH2239886.1"/>
    </source>
</evidence>
<name>A0A8S4RQ03_9NEOP</name>
<dbReference type="Proteomes" id="UP000838756">
    <property type="component" value="Unassembled WGS sequence"/>
</dbReference>
<comment type="caution">
    <text evidence="2">The sequence shown here is derived from an EMBL/GenBank/DDBJ whole genome shotgun (WGS) entry which is preliminary data.</text>
</comment>
<evidence type="ECO:0000313" key="3">
    <source>
        <dbReference type="Proteomes" id="UP000838756"/>
    </source>
</evidence>
<reference evidence="2" key="1">
    <citation type="submission" date="2022-03" db="EMBL/GenBank/DDBJ databases">
        <authorList>
            <person name="Lindestad O."/>
        </authorList>
    </citation>
    <scope>NUCLEOTIDE SEQUENCE</scope>
</reference>
<dbReference type="OrthoDB" id="6938952at2759"/>
<keyword evidence="3" id="KW-1185">Reference proteome</keyword>
<dbReference type="EMBL" id="CAKXAJ010025464">
    <property type="protein sequence ID" value="CAH2239886.1"/>
    <property type="molecule type" value="Genomic_DNA"/>
</dbReference>
<sequence length="104" mass="11696">MEVRRKTRVTELAQRVAKPKWKWGGHIARRTDGSWSSKVFEWRSRTGKRSVGWPQQGGQTTKNESLGAAGDGRPNTVDLGTLYKRPMSSSGLKSVEVMMMMMTP</sequence>
<protein>
    <submittedName>
        <fullName evidence="2">Jg4571 protein</fullName>
    </submittedName>
</protein>
<evidence type="ECO:0000256" key="1">
    <source>
        <dbReference type="SAM" id="MobiDB-lite"/>
    </source>
</evidence>
<accession>A0A8S4RQ03</accession>
<dbReference type="AlphaFoldDB" id="A0A8S4RQ03"/>
<feature type="region of interest" description="Disordered" evidence="1">
    <location>
        <begin position="46"/>
        <end position="84"/>
    </location>
</feature>